<keyword evidence="2" id="KW-1003">Cell membrane</keyword>
<keyword evidence="1" id="KW-0813">Transport</keyword>
<evidence type="ECO:0000256" key="6">
    <source>
        <dbReference type="ARBA" id="ARBA00037066"/>
    </source>
</evidence>
<keyword evidence="2" id="KW-0472">Membrane</keyword>
<dbReference type="PROSITE" id="PS00211">
    <property type="entry name" value="ABC_TRANSPORTER_1"/>
    <property type="match status" value="1"/>
</dbReference>
<keyword evidence="3" id="KW-0547">Nucleotide-binding</keyword>
<evidence type="ECO:0000313" key="9">
    <source>
        <dbReference type="Proteomes" id="UP000307956"/>
    </source>
</evidence>
<comment type="function">
    <text evidence="6">Part of the ABC transporter complex HmuTUV involved in hemin import. Responsible for energy coupling to the transport system.</text>
</comment>
<dbReference type="PANTHER" id="PTHR42794">
    <property type="entry name" value="HEMIN IMPORT ATP-BINDING PROTEIN HMUV"/>
    <property type="match status" value="1"/>
</dbReference>
<dbReference type="AlphaFoldDB" id="A0A4S4AEV0"/>
<evidence type="ECO:0000256" key="1">
    <source>
        <dbReference type="ARBA" id="ARBA00022448"/>
    </source>
</evidence>
<dbReference type="Gene3D" id="3.40.50.300">
    <property type="entry name" value="P-loop containing nucleotide triphosphate hydrolases"/>
    <property type="match status" value="1"/>
</dbReference>
<dbReference type="EMBL" id="SSOD01000017">
    <property type="protein sequence ID" value="THF57679.1"/>
    <property type="molecule type" value="Genomic_DNA"/>
</dbReference>
<dbReference type="Proteomes" id="UP000307956">
    <property type="component" value="Unassembled WGS sequence"/>
</dbReference>
<evidence type="ECO:0000313" key="8">
    <source>
        <dbReference type="EMBL" id="THF57679.1"/>
    </source>
</evidence>
<dbReference type="RefSeq" id="WP_136386357.1">
    <property type="nucleotide sequence ID" value="NZ_SSOD01000017.1"/>
</dbReference>
<feature type="domain" description="ABC transporter" evidence="7">
    <location>
        <begin position="8"/>
        <end position="243"/>
    </location>
</feature>
<evidence type="ECO:0000256" key="5">
    <source>
        <dbReference type="ARBA" id="ARBA00022967"/>
    </source>
</evidence>
<dbReference type="InterPro" id="IPR003439">
    <property type="entry name" value="ABC_transporter-like_ATP-bd"/>
</dbReference>
<dbReference type="SUPFAM" id="SSF52540">
    <property type="entry name" value="P-loop containing nucleoside triphosphate hydrolases"/>
    <property type="match status" value="1"/>
</dbReference>
<accession>A0A4S4AEV0</accession>
<keyword evidence="5" id="KW-1278">Translocase</keyword>
<sequence length="258" mass="27867">MTPAAPMLEADRLALRVGSRWLCCEFSQQLVAGQCLVLLGPNGAGKTTLLHTLAGLREPGAGRVLLGGRPYAGWRALDAARFRGVLAQQQPDHFSSTVLETVLVGRHPHLGRWGWEGPEDERVAREALDSVGLAELAGRDILTLSGGERQRVAVAALLAQAPQLLLLDEPTNHLDLHYQIAVLDLIRGLADRGRGVVMVLHDINLAARYADQVILLDGHGGVCAGARDEVLQAGLLSRAFGHPLRRYELDGRTTFLPD</sequence>
<dbReference type="GO" id="GO:0005524">
    <property type="term" value="F:ATP binding"/>
    <property type="evidence" value="ECO:0007669"/>
    <property type="project" value="UniProtKB-KW"/>
</dbReference>
<gene>
    <name evidence="8" type="ORF">E6O51_17780</name>
</gene>
<comment type="caution">
    <text evidence="8">The sequence shown here is derived from an EMBL/GenBank/DDBJ whole genome shotgun (WGS) entry which is preliminary data.</text>
</comment>
<dbReference type="PROSITE" id="PS50893">
    <property type="entry name" value="ABC_TRANSPORTER_2"/>
    <property type="match status" value="1"/>
</dbReference>
<evidence type="ECO:0000256" key="2">
    <source>
        <dbReference type="ARBA" id="ARBA00022475"/>
    </source>
</evidence>
<keyword evidence="4 8" id="KW-0067">ATP-binding</keyword>
<dbReference type="Pfam" id="PF00005">
    <property type="entry name" value="ABC_tran"/>
    <property type="match status" value="1"/>
</dbReference>
<evidence type="ECO:0000256" key="4">
    <source>
        <dbReference type="ARBA" id="ARBA00022840"/>
    </source>
</evidence>
<dbReference type="OrthoDB" id="5296765at2"/>
<dbReference type="SMART" id="SM00382">
    <property type="entry name" value="AAA"/>
    <property type="match status" value="1"/>
</dbReference>
<dbReference type="GO" id="GO:0016887">
    <property type="term" value="F:ATP hydrolysis activity"/>
    <property type="evidence" value="ECO:0007669"/>
    <property type="project" value="InterPro"/>
</dbReference>
<dbReference type="InterPro" id="IPR003593">
    <property type="entry name" value="AAA+_ATPase"/>
</dbReference>
<keyword evidence="9" id="KW-1185">Reference proteome</keyword>
<dbReference type="InterPro" id="IPR017871">
    <property type="entry name" value="ABC_transporter-like_CS"/>
</dbReference>
<evidence type="ECO:0000256" key="3">
    <source>
        <dbReference type="ARBA" id="ARBA00022741"/>
    </source>
</evidence>
<organism evidence="8 9">
    <name type="scientific">Pseudothauera rhizosphaerae</name>
    <dbReference type="NCBI Taxonomy" id="2565932"/>
    <lineage>
        <taxon>Bacteria</taxon>
        <taxon>Pseudomonadati</taxon>
        <taxon>Pseudomonadota</taxon>
        <taxon>Betaproteobacteria</taxon>
        <taxon>Rhodocyclales</taxon>
        <taxon>Zoogloeaceae</taxon>
        <taxon>Pseudothauera</taxon>
    </lineage>
</organism>
<dbReference type="InterPro" id="IPR027417">
    <property type="entry name" value="P-loop_NTPase"/>
</dbReference>
<reference evidence="8 9" key="1">
    <citation type="submission" date="2019-04" db="EMBL/GenBank/DDBJ databases">
        <title>Azoarcus rhizosphaerae sp. nov. isolated from rhizosphere of Ficus religiosa.</title>
        <authorList>
            <person name="Lin S.-Y."/>
            <person name="Hameed A."/>
            <person name="Hsu Y.-H."/>
            <person name="Young C.-C."/>
        </authorList>
    </citation>
    <scope>NUCLEOTIDE SEQUENCE [LARGE SCALE GENOMIC DNA]</scope>
    <source>
        <strain evidence="8 9">CC-YHH848</strain>
    </source>
</reference>
<dbReference type="PANTHER" id="PTHR42794:SF1">
    <property type="entry name" value="HEMIN IMPORT ATP-BINDING PROTEIN HMUV"/>
    <property type="match status" value="1"/>
</dbReference>
<name>A0A4S4AEV0_9RHOO</name>
<dbReference type="CDD" id="cd03214">
    <property type="entry name" value="ABC_Iron-Siderophores_B12_Hemin"/>
    <property type="match status" value="1"/>
</dbReference>
<evidence type="ECO:0000259" key="7">
    <source>
        <dbReference type="PROSITE" id="PS50893"/>
    </source>
</evidence>
<protein>
    <submittedName>
        <fullName evidence="8">ABC transporter ATP-binding protein</fullName>
    </submittedName>
</protein>
<proteinExistence type="predicted"/>